<dbReference type="Pfam" id="PF00072">
    <property type="entry name" value="Response_reg"/>
    <property type="match status" value="1"/>
</dbReference>
<evidence type="ECO:0000256" key="1">
    <source>
        <dbReference type="ARBA" id="ARBA00022553"/>
    </source>
</evidence>
<gene>
    <name evidence="4" type="ORF">A2365_02710</name>
</gene>
<dbReference type="InterPro" id="IPR011006">
    <property type="entry name" value="CheY-like_superfamily"/>
</dbReference>
<dbReference type="PROSITE" id="PS50110">
    <property type="entry name" value="RESPONSE_REGULATORY"/>
    <property type="match status" value="1"/>
</dbReference>
<organism evidence="4 5">
    <name type="scientific">Candidatus Nealsonbacteria bacterium RIFOXYB1_FULL_40_15</name>
    <dbReference type="NCBI Taxonomy" id="1801677"/>
    <lineage>
        <taxon>Bacteria</taxon>
        <taxon>Candidatus Nealsoniibacteriota</taxon>
    </lineage>
</organism>
<dbReference type="PANTHER" id="PTHR44591:SF3">
    <property type="entry name" value="RESPONSE REGULATORY DOMAIN-CONTAINING PROTEIN"/>
    <property type="match status" value="1"/>
</dbReference>
<comment type="caution">
    <text evidence="4">The sequence shown here is derived from an EMBL/GenBank/DDBJ whole genome shotgun (WGS) entry which is preliminary data.</text>
</comment>
<keyword evidence="1 2" id="KW-0597">Phosphoprotein</keyword>
<sequence length="122" mass="13623">MEKILFVEDEAALQEALGEALKQQGYKVLKALEGDTGLRIAKTELPDLILLDLILPSKDGFEILKELKSDPKTANIPVIVLTNLEGMKDLDRAVSAGATTYLVKTRYEIREVLDKIKKTLRK</sequence>
<dbReference type="InterPro" id="IPR050595">
    <property type="entry name" value="Bact_response_regulator"/>
</dbReference>
<dbReference type="PANTHER" id="PTHR44591">
    <property type="entry name" value="STRESS RESPONSE REGULATOR PROTEIN 1"/>
    <property type="match status" value="1"/>
</dbReference>
<name>A0A1G2ENN8_9BACT</name>
<proteinExistence type="predicted"/>
<evidence type="ECO:0000313" key="5">
    <source>
        <dbReference type="Proteomes" id="UP000177740"/>
    </source>
</evidence>
<reference evidence="4 5" key="1">
    <citation type="journal article" date="2016" name="Nat. Commun.">
        <title>Thousands of microbial genomes shed light on interconnected biogeochemical processes in an aquifer system.</title>
        <authorList>
            <person name="Anantharaman K."/>
            <person name="Brown C.T."/>
            <person name="Hug L.A."/>
            <person name="Sharon I."/>
            <person name="Castelle C.J."/>
            <person name="Probst A.J."/>
            <person name="Thomas B.C."/>
            <person name="Singh A."/>
            <person name="Wilkins M.J."/>
            <person name="Karaoz U."/>
            <person name="Brodie E.L."/>
            <person name="Williams K.H."/>
            <person name="Hubbard S.S."/>
            <person name="Banfield J.F."/>
        </authorList>
    </citation>
    <scope>NUCLEOTIDE SEQUENCE [LARGE SCALE GENOMIC DNA]</scope>
</reference>
<dbReference type="Proteomes" id="UP000177740">
    <property type="component" value="Unassembled WGS sequence"/>
</dbReference>
<protein>
    <recommendedName>
        <fullName evidence="3">Response regulatory domain-containing protein</fullName>
    </recommendedName>
</protein>
<dbReference type="SMART" id="SM00448">
    <property type="entry name" value="REC"/>
    <property type="match status" value="1"/>
</dbReference>
<dbReference type="SUPFAM" id="SSF52172">
    <property type="entry name" value="CheY-like"/>
    <property type="match status" value="1"/>
</dbReference>
<dbReference type="GO" id="GO:0000160">
    <property type="term" value="P:phosphorelay signal transduction system"/>
    <property type="evidence" value="ECO:0007669"/>
    <property type="project" value="InterPro"/>
</dbReference>
<feature type="modified residue" description="4-aspartylphosphate" evidence="2">
    <location>
        <position position="52"/>
    </location>
</feature>
<dbReference type="InterPro" id="IPR001789">
    <property type="entry name" value="Sig_transdc_resp-reg_receiver"/>
</dbReference>
<evidence type="ECO:0000259" key="3">
    <source>
        <dbReference type="PROSITE" id="PS50110"/>
    </source>
</evidence>
<accession>A0A1G2ENN8</accession>
<dbReference type="Gene3D" id="3.40.50.2300">
    <property type="match status" value="1"/>
</dbReference>
<dbReference type="STRING" id="1801677.A2365_02710"/>
<evidence type="ECO:0000256" key="2">
    <source>
        <dbReference type="PROSITE-ProRule" id="PRU00169"/>
    </source>
</evidence>
<feature type="domain" description="Response regulatory" evidence="3">
    <location>
        <begin position="3"/>
        <end position="119"/>
    </location>
</feature>
<dbReference type="AlphaFoldDB" id="A0A1G2ENN8"/>
<dbReference type="EMBL" id="MHMM01000012">
    <property type="protein sequence ID" value="OGZ26991.1"/>
    <property type="molecule type" value="Genomic_DNA"/>
</dbReference>
<evidence type="ECO:0000313" key="4">
    <source>
        <dbReference type="EMBL" id="OGZ26991.1"/>
    </source>
</evidence>